<accession>F0US80</accession>
<dbReference type="HOGENOM" id="CLU_1969901_0_0_1"/>
<proteinExistence type="predicted"/>
<dbReference type="Proteomes" id="UP000008142">
    <property type="component" value="Unassembled WGS sequence"/>
</dbReference>
<name>F0US80_AJEC8</name>
<reference evidence="2" key="1">
    <citation type="submission" date="2008-07" db="EMBL/GenBank/DDBJ databases">
        <title>Annotation of Ajellomyces capsulatus strain H88.</title>
        <authorList>
            <person name="Champion M."/>
            <person name="Cuomo C."/>
            <person name="Ma L.-J."/>
            <person name="Henn M.R."/>
            <person name="Sil A."/>
            <person name="Goldman B."/>
            <person name="Young S.K."/>
            <person name="Kodira C.D."/>
            <person name="Zeng Q."/>
            <person name="Koehrsen M."/>
            <person name="Alvarado L."/>
            <person name="Berlin A."/>
            <person name="Borenstein D."/>
            <person name="Chen Z."/>
            <person name="Engels R."/>
            <person name="Freedman E."/>
            <person name="Gellesch M."/>
            <person name="Goldberg J."/>
            <person name="Griggs A."/>
            <person name="Gujja S."/>
            <person name="Heiman D."/>
            <person name="Hepburn T."/>
            <person name="Howarth C."/>
            <person name="Jen D."/>
            <person name="Larson L."/>
            <person name="Lewis B."/>
            <person name="Mehta T."/>
            <person name="Park D."/>
            <person name="Pearson M."/>
            <person name="Roberts A."/>
            <person name="Saif S."/>
            <person name="Shea T."/>
            <person name="Shenoy N."/>
            <person name="Sisk P."/>
            <person name="Stolte C."/>
            <person name="Sykes S."/>
            <person name="Walk T."/>
            <person name="White J."/>
            <person name="Yandava C."/>
            <person name="Klein B."/>
            <person name="McEwen J.G."/>
            <person name="Puccia R."/>
            <person name="Goldman G.H."/>
            <person name="Felipe M.S."/>
            <person name="Nino-Vega G."/>
            <person name="San-Blas G."/>
            <person name="Taylor J."/>
            <person name="Mendoza L."/>
            <person name="Galagan J."/>
            <person name="Nusbaum C."/>
            <person name="Birren B."/>
        </authorList>
    </citation>
    <scope>NUCLEOTIDE SEQUENCE [LARGE SCALE GENOMIC DNA]</scope>
    <source>
        <strain evidence="2">H88</strain>
    </source>
</reference>
<sequence>MAPKMWHVEGGALAIFNHYIRSCWSRASQWGGRATSFNSFSSHAAAWRQLRQNEPASFRLCCALVILIPVKHGRTHARPRALAIITALFAVAAGSLSKRQLAYQHTESRKQVEENLTRSGDSRVIGV</sequence>
<gene>
    <name evidence="1" type="ORF">HCEG_07972</name>
</gene>
<protein>
    <submittedName>
        <fullName evidence="1">Predicted protein</fullName>
    </submittedName>
</protein>
<dbReference type="AlphaFoldDB" id="F0US80"/>
<organism evidence="2">
    <name type="scientific">Ajellomyces capsulatus (strain H88)</name>
    <name type="common">Darling's disease fungus</name>
    <name type="synonym">Histoplasma capsulatum</name>
    <dbReference type="NCBI Taxonomy" id="544711"/>
    <lineage>
        <taxon>Eukaryota</taxon>
        <taxon>Fungi</taxon>
        <taxon>Dikarya</taxon>
        <taxon>Ascomycota</taxon>
        <taxon>Pezizomycotina</taxon>
        <taxon>Eurotiomycetes</taxon>
        <taxon>Eurotiomycetidae</taxon>
        <taxon>Onygenales</taxon>
        <taxon>Ajellomycetaceae</taxon>
        <taxon>Histoplasma</taxon>
    </lineage>
</organism>
<evidence type="ECO:0000313" key="1">
    <source>
        <dbReference type="EMBL" id="EGC48757.1"/>
    </source>
</evidence>
<evidence type="ECO:0000313" key="2">
    <source>
        <dbReference type="Proteomes" id="UP000008142"/>
    </source>
</evidence>
<dbReference type="EMBL" id="DS990642">
    <property type="protein sequence ID" value="EGC48757.1"/>
    <property type="molecule type" value="Genomic_DNA"/>
</dbReference>